<keyword evidence="14" id="KW-1185">Reference proteome</keyword>
<keyword evidence="7 12" id="KW-1133">Transmembrane helix</keyword>
<feature type="transmembrane region" description="Helical" evidence="12">
    <location>
        <begin position="147"/>
        <end position="169"/>
    </location>
</feature>
<evidence type="ECO:0000256" key="3">
    <source>
        <dbReference type="ARBA" id="ARBA00022475"/>
    </source>
</evidence>
<dbReference type="CDD" id="cd06579">
    <property type="entry name" value="TM_PBP1_transp_AraH_like"/>
    <property type="match status" value="1"/>
</dbReference>
<evidence type="ECO:0000256" key="1">
    <source>
        <dbReference type="ARBA" id="ARBA00004651"/>
    </source>
</evidence>
<feature type="transmembrane region" description="Helical" evidence="12">
    <location>
        <begin position="307"/>
        <end position="324"/>
    </location>
</feature>
<gene>
    <name evidence="13" type="ORF">SAMN04489717_4871</name>
</gene>
<organism evidence="13 14">
    <name type="scientific">Actinopolymorpha singaporensis</name>
    <dbReference type="NCBI Taxonomy" id="117157"/>
    <lineage>
        <taxon>Bacteria</taxon>
        <taxon>Bacillati</taxon>
        <taxon>Actinomycetota</taxon>
        <taxon>Actinomycetes</taxon>
        <taxon>Propionibacteriales</taxon>
        <taxon>Actinopolymorphaceae</taxon>
        <taxon>Actinopolymorpha</taxon>
    </lineage>
</organism>
<evidence type="ECO:0000313" key="14">
    <source>
        <dbReference type="Proteomes" id="UP000198983"/>
    </source>
</evidence>
<evidence type="ECO:0000256" key="2">
    <source>
        <dbReference type="ARBA" id="ARBA00022448"/>
    </source>
</evidence>
<feature type="transmembrane region" description="Helical" evidence="12">
    <location>
        <begin position="39"/>
        <end position="60"/>
    </location>
</feature>
<protein>
    <recommendedName>
        <fullName evidence="10">Xylose transport system permease protein XylH</fullName>
    </recommendedName>
</protein>
<evidence type="ECO:0000256" key="7">
    <source>
        <dbReference type="ARBA" id="ARBA00022989"/>
    </source>
</evidence>
<dbReference type="STRING" id="117157.SAMN04489717_4871"/>
<evidence type="ECO:0000256" key="11">
    <source>
        <dbReference type="SAM" id="MobiDB-lite"/>
    </source>
</evidence>
<dbReference type="GO" id="GO:0005886">
    <property type="term" value="C:plasma membrane"/>
    <property type="evidence" value="ECO:0007669"/>
    <property type="project" value="UniProtKB-SubCell"/>
</dbReference>
<feature type="transmembrane region" description="Helical" evidence="12">
    <location>
        <begin position="66"/>
        <end position="86"/>
    </location>
</feature>
<dbReference type="Proteomes" id="UP000198983">
    <property type="component" value="Chromosome I"/>
</dbReference>
<dbReference type="GO" id="GO:0022857">
    <property type="term" value="F:transmembrane transporter activity"/>
    <property type="evidence" value="ECO:0007669"/>
    <property type="project" value="InterPro"/>
</dbReference>
<name>A0A1H1XAN4_9ACTN</name>
<dbReference type="Pfam" id="PF02653">
    <property type="entry name" value="BPD_transp_2"/>
    <property type="match status" value="1"/>
</dbReference>
<dbReference type="AlphaFoldDB" id="A0A1H1XAN4"/>
<dbReference type="PANTHER" id="PTHR32196">
    <property type="entry name" value="ABC TRANSPORTER PERMEASE PROTEIN YPHD-RELATED-RELATED"/>
    <property type="match status" value="1"/>
</dbReference>
<keyword evidence="4" id="KW-0997">Cell inner membrane</keyword>
<comment type="function">
    <text evidence="9">Part of the binding-protein-dependent transport system for D-xylose. Probably responsible for the translocation of the substrate across the membrane.</text>
</comment>
<comment type="subcellular location">
    <subcellularLocation>
        <location evidence="1">Cell membrane</location>
        <topology evidence="1">Multi-pass membrane protein</topology>
    </subcellularLocation>
</comment>
<proteinExistence type="predicted"/>
<dbReference type="OrthoDB" id="6844941at2"/>
<feature type="transmembrane region" description="Helical" evidence="12">
    <location>
        <begin position="93"/>
        <end position="111"/>
    </location>
</feature>
<feature type="transmembrane region" description="Helical" evidence="12">
    <location>
        <begin position="284"/>
        <end position="302"/>
    </location>
</feature>
<keyword evidence="3" id="KW-1003">Cell membrane</keyword>
<accession>A0A1H1XAN4</accession>
<evidence type="ECO:0000256" key="5">
    <source>
        <dbReference type="ARBA" id="ARBA00022597"/>
    </source>
</evidence>
<feature type="region of interest" description="Disordered" evidence="11">
    <location>
        <begin position="1"/>
        <end position="28"/>
    </location>
</feature>
<keyword evidence="2" id="KW-0813">Transport</keyword>
<dbReference type="RefSeq" id="WP_092655886.1">
    <property type="nucleotide sequence ID" value="NZ_LT629732.1"/>
</dbReference>
<keyword evidence="8 12" id="KW-0472">Membrane</keyword>
<evidence type="ECO:0000256" key="4">
    <source>
        <dbReference type="ARBA" id="ARBA00022519"/>
    </source>
</evidence>
<feature type="transmembrane region" description="Helical" evidence="12">
    <location>
        <begin position="241"/>
        <end position="264"/>
    </location>
</feature>
<reference evidence="13 14" key="1">
    <citation type="submission" date="2016-10" db="EMBL/GenBank/DDBJ databases">
        <authorList>
            <person name="de Groot N.N."/>
        </authorList>
    </citation>
    <scope>NUCLEOTIDE SEQUENCE [LARGE SCALE GENOMIC DNA]</scope>
    <source>
        <strain evidence="13 14">DSM 22024</strain>
    </source>
</reference>
<evidence type="ECO:0000256" key="9">
    <source>
        <dbReference type="ARBA" id="ARBA00035611"/>
    </source>
</evidence>
<feature type="transmembrane region" description="Helical" evidence="12">
    <location>
        <begin position="330"/>
        <end position="349"/>
    </location>
</feature>
<evidence type="ECO:0000256" key="10">
    <source>
        <dbReference type="ARBA" id="ARBA00035686"/>
    </source>
</evidence>
<sequence length="357" mass="37314">MASEPVRTRGARSAEPSEHTEEPPGAVSTLTRVLRRPEVGAAVAAVAVFAFFAAMTRTFLTPGGVATWLDSAALFGIMAIAVALLMIGGEFDLSAGTMVGSTGLIVGILTTHSGVNVWLAVVLALAFALLVGAGNGLLVMRTGLPSFIVTLGTFFVLQGLNLAVTKALIGQVAVQGLDRVPGFYDVKWIFGSTVVAFGTVFQVSIAWWIGLAAVATWILLRTRAGNWIFAVGGAQTSARQVGVPVLTTKVGLFMTTAAAGWLAGMLQLFRTSTVQASTGVGQEFIYIICAVVGGCLLTGGYGSAIGAALGALIYGMTYQGIVFAQWDNNWLKTFLGVMLLAAVLVNTYVRRRAEVSR</sequence>
<keyword evidence="6 12" id="KW-0812">Transmembrane</keyword>
<dbReference type="EMBL" id="LT629732">
    <property type="protein sequence ID" value="SDT05756.1"/>
    <property type="molecule type" value="Genomic_DNA"/>
</dbReference>
<evidence type="ECO:0000256" key="12">
    <source>
        <dbReference type="SAM" id="Phobius"/>
    </source>
</evidence>
<dbReference type="PANTHER" id="PTHR32196:SF32">
    <property type="entry name" value="XYLOSE TRANSPORT SYSTEM PERMEASE PROTEIN XYLH"/>
    <property type="match status" value="1"/>
</dbReference>
<evidence type="ECO:0000256" key="6">
    <source>
        <dbReference type="ARBA" id="ARBA00022692"/>
    </source>
</evidence>
<evidence type="ECO:0000256" key="8">
    <source>
        <dbReference type="ARBA" id="ARBA00023136"/>
    </source>
</evidence>
<dbReference type="InterPro" id="IPR001851">
    <property type="entry name" value="ABC_transp_permease"/>
</dbReference>
<evidence type="ECO:0000313" key="13">
    <source>
        <dbReference type="EMBL" id="SDT05756.1"/>
    </source>
</evidence>
<keyword evidence="5" id="KW-0762">Sugar transport</keyword>
<feature type="transmembrane region" description="Helical" evidence="12">
    <location>
        <begin position="117"/>
        <end position="140"/>
    </location>
</feature>
<feature type="transmembrane region" description="Helical" evidence="12">
    <location>
        <begin position="189"/>
        <end position="220"/>
    </location>
</feature>